<dbReference type="PANTHER" id="PTHR33570:SF2">
    <property type="entry name" value="CARBOXYMUCONOLACTONE DECARBOXYLASE-LIKE DOMAIN-CONTAINING PROTEIN"/>
    <property type="match status" value="1"/>
</dbReference>
<dbReference type="InterPro" id="IPR003779">
    <property type="entry name" value="CMD-like"/>
</dbReference>
<dbReference type="Proteomes" id="UP000243065">
    <property type="component" value="Unassembled WGS sequence"/>
</dbReference>
<dbReference type="RefSeq" id="WP_072150956.1">
    <property type="nucleotide sequence ID" value="NZ_CZVH01000021.1"/>
</dbReference>
<dbReference type="PANTHER" id="PTHR33570">
    <property type="entry name" value="4-CARBOXYMUCONOLACTONE DECARBOXYLASE FAMILY PROTEIN"/>
    <property type="match status" value="1"/>
</dbReference>
<dbReference type="SUPFAM" id="SSF69118">
    <property type="entry name" value="AhpD-like"/>
    <property type="match status" value="1"/>
</dbReference>
<gene>
    <name evidence="2" type="ORF">JGI24_01709</name>
</gene>
<evidence type="ECO:0000259" key="1">
    <source>
        <dbReference type="Pfam" id="PF02627"/>
    </source>
</evidence>
<dbReference type="OrthoDB" id="9812754at2"/>
<evidence type="ECO:0000313" key="2">
    <source>
        <dbReference type="EMBL" id="CUT05566.1"/>
    </source>
</evidence>
<name>A0A656DAI2_KRYT1</name>
<dbReference type="EMBL" id="CZVU01000126">
    <property type="protein sequence ID" value="CUT05566.1"/>
    <property type="molecule type" value="Genomic_DNA"/>
</dbReference>
<dbReference type="InterPro" id="IPR052512">
    <property type="entry name" value="4CMD/NDH-1_regulator"/>
</dbReference>
<sequence length="200" mass="22781">MKNADIKFLARVVSLVSLGKTKNLEEELKKNLLIETNLRRVEEAILQCYLFAGFPAVIEGFIVLRKLANKRSARPKDYNVNKFYLNGVKTCQKVYGENFDKLIQNMKSLHPDLLKWMLIEGYGKVLSRDVLSLKERELLNVAILTSLGWERQLYSHLKGALNVGVKQNEVIEIIETISDICGAKKANTALRIFQKILSLS</sequence>
<protein>
    <submittedName>
        <fullName evidence="2">4-carboxymuconolactone decarboxylase</fullName>
    </submittedName>
</protein>
<dbReference type="AlphaFoldDB" id="A0A656DAI2"/>
<dbReference type="Gene3D" id="1.20.1290.10">
    <property type="entry name" value="AhpD-like"/>
    <property type="match status" value="1"/>
</dbReference>
<dbReference type="InterPro" id="IPR029032">
    <property type="entry name" value="AhpD-like"/>
</dbReference>
<dbReference type="Pfam" id="PF02627">
    <property type="entry name" value="CMD"/>
    <property type="match status" value="1"/>
</dbReference>
<dbReference type="GO" id="GO:0051920">
    <property type="term" value="F:peroxiredoxin activity"/>
    <property type="evidence" value="ECO:0007669"/>
    <property type="project" value="InterPro"/>
</dbReference>
<accession>A0A656DAI2</accession>
<proteinExistence type="predicted"/>
<organism evidence="2 3">
    <name type="scientific">Kryptobacter tengchongensis</name>
    <dbReference type="NCBI Taxonomy" id="1643429"/>
    <lineage>
        <taxon>Bacteria</taxon>
        <taxon>Pseudomonadati</taxon>
        <taxon>Candidatus Kryptoniota</taxon>
        <taxon>Candidatus Kryptobacter</taxon>
    </lineage>
</organism>
<reference evidence="2 3" key="1">
    <citation type="submission" date="2015-11" db="EMBL/GenBank/DDBJ databases">
        <authorList>
            <person name="Varghese N."/>
        </authorList>
    </citation>
    <scope>NUCLEOTIDE SEQUENCE [LARGE SCALE GENOMIC DNA]</scope>
    <source>
        <strain evidence="2 3">JGI-24</strain>
    </source>
</reference>
<feature type="domain" description="Carboxymuconolactone decarboxylase-like" evidence="1">
    <location>
        <begin position="116"/>
        <end position="194"/>
    </location>
</feature>
<keyword evidence="3" id="KW-1185">Reference proteome</keyword>
<evidence type="ECO:0000313" key="3">
    <source>
        <dbReference type="Proteomes" id="UP000243065"/>
    </source>
</evidence>